<organism evidence="2">
    <name type="scientific">bioreactor metagenome</name>
    <dbReference type="NCBI Taxonomy" id="1076179"/>
    <lineage>
        <taxon>unclassified sequences</taxon>
        <taxon>metagenomes</taxon>
        <taxon>ecological metagenomes</taxon>
    </lineage>
</organism>
<comment type="caution">
    <text evidence="2">The sequence shown here is derived from an EMBL/GenBank/DDBJ whole genome shotgun (WGS) entry which is preliminary data.</text>
</comment>
<sequence>MKKKLILVLVAFLMLAIPAAALADTGGSVEATVANILIENAVNIAAAFFIALIGVFGAWLTAKLGKATQLDTVNRAQQELIKLAQITVGELKQTVVDSMKAAHTDGKLTKDEIAQLGNLLYEKTTAKLSASAMDVLTAAQVDISALITGTAEHLIGQMKED</sequence>
<dbReference type="AlphaFoldDB" id="A0A644YEV4"/>
<dbReference type="EMBL" id="VSSQ01004846">
    <property type="protein sequence ID" value="MPM26859.1"/>
    <property type="molecule type" value="Genomic_DNA"/>
</dbReference>
<feature type="transmembrane region" description="Helical" evidence="1">
    <location>
        <begin position="33"/>
        <end position="60"/>
    </location>
</feature>
<evidence type="ECO:0000256" key="1">
    <source>
        <dbReference type="SAM" id="Phobius"/>
    </source>
</evidence>
<keyword evidence="1" id="KW-0812">Transmembrane</keyword>
<keyword evidence="1" id="KW-0472">Membrane</keyword>
<name>A0A644YEV4_9ZZZZ</name>
<protein>
    <submittedName>
        <fullName evidence="2">Uncharacterized protein</fullName>
    </submittedName>
</protein>
<proteinExistence type="predicted"/>
<gene>
    <name evidence="2" type="ORF">SDC9_73364</name>
</gene>
<evidence type="ECO:0000313" key="2">
    <source>
        <dbReference type="EMBL" id="MPM26859.1"/>
    </source>
</evidence>
<reference evidence="2" key="1">
    <citation type="submission" date="2019-08" db="EMBL/GenBank/DDBJ databases">
        <authorList>
            <person name="Kucharzyk K."/>
            <person name="Murdoch R.W."/>
            <person name="Higgins S."/>
            <person name="Loffler F."/>
        </authorList>
    </citation>
    <scope>NUCLEOTIDE SEQUENCE</scope>
</reference>
<accession>A0A644YEV4</accession>
<keyword evidence="1" id="KW-1133">Transmembrane helix</keyword>